<name>A0ABT0BEI7_9SPHN</name>
<dbReference type="Proteomes" id="UP001162881">
    <property type="component" value="Unassembled WGS sequence"/>
</dbReference>
<comment type="similarity">
    <text evidence="1 2">Belongs to the outer membrane factor (OMF) (TC 1.B.17) family.</text>
</comment>
<accession>A0ABT0BEI7</accession>
<dbReference type="EMBL" id="JALHLF010000046">
    <property type="protein sequence ID" value="MCJ2183452.1"/>
    <property type="molecule type" value="Genomic_DNA"/>
</dbReference>
<dbReference type="Gene3D" id="2.20.200.10">
    <property type="entry name" value="Outer membrane efflux proteins (OEP)"/>
    <property type="match status" value="1"/>
</dbReference>
<sequence>MAPDYHTPKTAAPVQFKEVAGWTQATPRDGEARGAWWKAYQDPVLDDLEQRAEKASPTLAAALARYDAARASARESKADLYPTVGVGASTARDRVSKNRPLSSGKAATYDDTIVGGTIDYELDLWGRIRNEAKASVAEAEASKADLASARLSLQASVADAYFRLRGLDAQARLLTQSVDAFSRAYDLTSKRHKGGISSGIDVNRAATVLNNARALVAQVANQRAATEHELAALTGAIASDFSVSVATPDLTLPALPVGTPSELLQRRPDIAAAERRVFAANAQIGVAKAAYFPSLTLGASGGWRTTNGSLLTTPNTFWGLGPVSALLTLFDGGKRAAQVRLSRAQYEEVTANYRQSVLTAFQQVEDAIASIHNLSAQASAQKDGAQAAQRTSDIAMSRYRDGASDYLEVVTAQTDALSAERAYISVETQRMQASVALVKALGGTA</sequence>
<evidence type="ECO:0000256" key="1">
    <source>
        <dbReference type="ARBA" id="ARBA00007613"/>
    </source>
</evidence>
<dbReference type="PANTHER" id="PTHR30203:SF33">
    <property type="entry name" value="BLR4455 PROTEIN"/>
    <property type="match status" value="1"/>
</dbReference>
<organism evidence="3 4">
    <name type="scientific">Novosphingobium organovorum</name>
    <dbReference type="NCBI Taxonomy" id="2930092"/>
    <lineage>
        <taxon>Bacteria</taxon>
        <taxon>Pseudomonadati</taxon>
        <taxon>Pseudomonadota</taxon>
        <taxon>Alphaproteobacteria</taxon>
        <taxon>Sphingomonadales</taxon>
        <taxon>Sphingomonadaceae</taxon>
        <taxon>Novosphingobium</taxon>
    </lineage>
</organism>
<reference evidence="3" key="1">
    <citation type="submission" date="2022-03" db="EMBL/GenBank/DDBJ databases">
        <title>Identification of a novel bacterium isolated from mangrove sediments.</title>
        <authorList>
            <person name="Pan X."/>
        </authorList>
    </citation>
    <scope>NUCLEOTIDE SEQUENCE</scope>
    <source>
        <strain evidence="3">B1949</strain>
    </source>
</reference>
<dbReference type="InterPro" id="IPR003423">
    <property type="entry name" value="OMP_efflux"/>
</dbReference>
<keyword evidence="2" id="KW-0449">Lipoprotein</keyword>
<protein>
    <submittedName>
        <fullName evidence="3">Efflux transporter outer membrane subunit</fullName>
    </submittedName>
</protein>
<dbReference type="Gene3D" id="1.20.1600.10">
    <property type="entry name" value="Outer membrane efflux proteins (OEP)"/>
    <property type="match status" value="1"/>
</dbReference>
<keyword evidence="2" id="KW-0812">Transmembrane</keyword>
<keyword evidence="2" id="KW-0564">Palmitate</keyword>
<keyword evidence="2" id="KW-1134">Transmembrane beta strand</keyword>
<evidence type="ECO:0000256" key="2">
    <source>
        <dbReference type="RuleBase" id="RU362097"/>
    </source>
</evidence>
<dbReference type="NCBIfam" id="TIGR01845">
    <property type="entry name" value="outer_NodT"/>
    <property type="match status" value="1"/>
</dbReference>
<dbReference type="InterPro" id="IPR010131">
    <property type="entry name" value="MdtP/NodT-like"/>
</dbReference>
<gene>
    <name evidence="3" type="ORF">MTR62_12235</name>
</gene>
<keyword evidence="4" id="KW-1185">Reference proteome</keyword>
<comment type="caution">
    <text evidence="3">The sequence shown here is derived from an EMBL/GenBank/DDBJ whole genome shotgun (WGS) entry which is preliminary data.</text>
</comment>
<evidence type="ECO:0000313" key="4">
    <source>
        <dbReference type="Proteomes" id="UP001162881"/>
    </source>
</evidence>
<dbReference type="PANTHER" id="PTHR30203">
    <property type="entry name" value="OUTER MEMBRANE CATION EFFLUX PROTEIN"/>
    <property type="match status" value="1"/>
</dbReference>
<proteinExistence type="inferred from homology"/>
<comment type="subcellular location">
    <subcellularLocation>
        <location evidence="2">Cell membrane</location>
        <topology evidence="2">Lipid-anchor</topology>
    </subcellularLocation>
</comment>
<keyword evidence="2" id="KW-0472">Membrane</keyword>
<evidence type="ECO:0000313" key="3">
    <source>
        <dbReference type="EMBL" id="MCJ2183452.1"/>
    </source>
</evidence>
<dbReference type="SUPFAM" id="SSF56954">
    <property type="entry name" value="Outer membrane efflux proteins (OEP)"/>
    <property type="match status" value="1"/>
</dbReference>
<dbReference type="Pfam" id="PF02321">
    <property type="entry name" value="OEP"/>
    <property type="match status" value="2"/>
</dbReference>